<feature type="non-terminal residue" evidence="1">
    <location>
        <position position="69"/>
    </location>
</feature>
<dbReference type="InterPro" id="IPR001227">
    <property type="entry name" value="Ac_transferase_dom_sf"/>
</dbReference>
<dbReference type="EMBL" id="LFEH01000247">
    <property type="protein sequence ID" value="KMS66366.1"/>
    <property type="molecule type" value="Genomic_DNA"/>
</dbReference>
<dbReference type="RefSeq" id="WP_048574522.1">
    <property type="nucleotide sequence ID" value="NZ_LFEH01000247.1"/>
</dbReference>
<gene>
    <name evidence="1" type="ORF">ACH49_29420</name>
</gene>
<sequence>LIAQGHGVFVEVSAHPVLVQPITEIADAGDADVLVTGSLRRDDGGLRRLLASVAECYVRGVTVDWTGVL</sequence>
<accession>A0ABR5HQL7</accession>
<comment type="caution">
    <text evidence="1">The sequence shown here is derived from an EMBL/GenBank/DDBJ whole genome shotgun (WGS) entry which is preliminary data.</text>
</comment>
<name>A0ABR5HQL7_STRLW</name>
<keyword evidence="2" id="KW-1185">Reference proteome</keyword>
<dbReference type="Gene3D" id="3.40.366.10">
    <property type="entry name" value="Malonyl-Coenzyme A Acyl Carrier Protein, domain 2"/>
    <property type="match status" value="1"/>
</dbReference>
<organism evidence="1 2">
    <name type="scientific">Streptomyces leeuwenhoekii</name>
    <dbReference type="NCBI Taxonomy" id="1437453"/>
    <lineage>
        <taxon>Bacteria</taxon>
        <taxon>Bacillati</taxon>
        <taxon>Actinomycetota</taxon>
        <taxon>Actinomycetes</taxon>
        <taxon>Kitasatosporales</taxon>
        <taxon>Streptomycetaceae</taxon>
        <taxon>Streptomyces</taxon>
    </lineage>
</organism>
<feature type="non-terminal residue" evidence="1">
    <location>
        <position position="1"/>
    </location>
</feature>
<proteinExistence type="predicted"/>
<evidence type="ECO:0000313" key="1">
    <source>
        <dbReference type="EMBL" id="KMS66366.1"/>
    </source>
</evidence>
<dbReference type="Proteomes" id="UP000037274">
    <property type="component" value="Unassembled WGS sequence"/>
</dbReference>
<evidence type="ECO:0008006" key="3">
    <source>
        <dbReference type="Google" id="ProtNLM"/>
    </source>
</evidence>
<evidence type="ECO:0000313" key="2">
    <source>
        <dbReference type="Proteomes" id="UP000037274"/>
    </source>
</evidence>
<protein>
    <recommendedName>
        <fullName evidence="3">Acyltransferase domain-containing protein</fullName>
    </recommendedName>
</protein>
<reference evidence="1 2" key="1">
    <citation type="submission" date="2015-06" db="EMBL/GenBank/DDBJ databases">
        <title>Draft genome sequence of Streptomyces leeuwenhoekii C58, which produces the novel lasso peptide, chaxapeptin.</title>
        <authorList>
            <person name="Yi Y."/>
            <person name="Hai D."/>
            <person name="Jaspars M."/>
            <person name="Sheng H."/>
            <person name="Rateb M.E."/>
            <person name="Bull A."/>
            <person name="Goodfellow M."/>
            <person name="Asenjo J.A."/>
            <person name="Ebel R."/>
        </authorList>
    </citation>
    <scope>NUCLEOTIDE SEQUENCE [LARGE SCALE GENOMIC DNA]</scope>
    <source>
        <strain evidence="1 2">C58</strain>
    </source>
</reference>